<feature type="signal peptide" evidence="9">
    <location>
        <begin position="1"/>
        <end position="18"/>
    </location>
</feature>
<dbReference type="GO" id="GO:0005576">
    <property type="term" value="C:extracellular region"/>
    <property type="evidence" value="ECO:0007669"/>
    <property type="project" value="TreeGrafter"/>
</dbReference>
<dbReference type="PANTHER" id="PTHR16631:SF14">
    <property type="entry name" value="FAMILY 17 GLUCOSIDASE SCW10-RELATED"/>
    <property type="match status" value="1"/>
</dbReference>
<evidence type="ECO:0000256" key="2">
    <source>
        <dbReference type="ARBA" id="ARBA00008773"/>
    </source>
</evidence>
<comment type="similarity">
    <text evidence="2 7">Belongs to the glycosyl hydrolase 17 family.</text>
</comment>
<dbReference type="GO" id="GO:0009986">
    <property type="term" value="C:cell surface"/>
    <property type="evidence" value="ECO:0007669"/>
    <property type="project" value="TreeGrafter"/>
</dbReference>
<dbReference type="InterPro" id="IPR050732">
    <property type="entry name" value="Beta-glucan_modifiers"/>
</dbReference>
<evidence type="ECO:0000256" key="5">
    <source>
        <dbReference type="ARBA" id="ARBA00022729"/>
    </source>
</evidence>
<keyword evidence="11" id="KW-1185">Reference proteome</keyword>
<reference evidence="10" key="1">
    <citation type="submission" date="2021-02" db="EMBL/GenBank/DDBJ databases">
        <title>Genome sequence Cadophora malorum strain M34.</title>
        <authorList>
            <person name="Stefanovic E."/>
            <person name="Vu D."/>
            <person name="Scully C."/>
            <person name="Dijksterhuis J."/>
            <person name="Roader J."/>
            <person name="Houbraken J."/>
        </authorList>
    </citation>
    <scope>NUCLEOTIDE SEQUENCE</scope>
    <source>
        <strain evidence="10">M34</strain>
    </source>
</reference>
<keyword evidence="6" id="KW-0378">Hydrolase</keyword>
<sequence length="395" mass="41534">MKYSTFIAALPLLQLAAAQPHRRRHAHEHKLVKKDGDVVVTLVNTVYAEATDTPQVIVYVDADGKPVSTTTQGVSPAQTPAPAAPVAPAPVAPAAENVAAAPAVSYSAAPEPVKTTSAPASTPTYSSGEDTGFGLVYSPYKASGACKSLNEVQEDFKSISTEYKLIRTYGTDCDQVANVLAVVKARKIKLFAGIFELNNLGSQVDTIVKAANGDWSNFDTISVGNELVNSGAADAPTVVKAIGTVRGLLKAAGYTGNVVTVDTLVASRANPSLCDASDYCAVNCHPYFDGNVAAAESGNFLTTQIPTLQEKLANKNQKIVVTETGWPWKGISNGAAVASLPNQAAAISSIKKSFASNPESVILFTAYNDMWKQNTRFQFEAEQFWGMGGTNPPSG</sequence>
<keyword evidence="3" id="KW-0134">Cell wall</keyword>
<dbReference type="EMBL" id="JAFJYH010000035">
    <property type="protein sequence ID" value="KAG4423391.1"/>
    <property type="molecule type" value="Genomic_DNA"/>
</dbReference>
<dbReference type="AlphaFoldDB" id="A0A8H7WEN2"/>
<dbReference type="Pfam" id="PF00332">
    <property type="entry name" value="Glyco_hydro_17"/>
    <property type="match status" value="1"/>
</dbReference>
<dbReference type="GO" id="GO:0005975">
    <property type="term" value="P:carbohydrate metabolic process"/>
    <property type="evidence" value="ECO:0007669"/>
    <property type="project" value="InterPro"/>
</dbReference>
<protein>
    <submittedName>
        <fullName evidence="10">Uncharacterized protein</fullName>
    </submittedName>
</protein>
<dbReference type="Gene3D" id="3.20.20.80">
    <property type="entry name" value="Glycosidases"/>
    <property type="match status" value="2"/>
</dbReference>
<dbReference type="SUPFAM" id="SSF51445">
    <property type="entry name" value="(Trans)glycosidases"/>
    <property type="match status" value="1"/>
</dbReference>
<evidence type="ECO:0000256" key="4">
    <source>
        <dbReference type="ARBA" id="ARBA00022525"/>
    </source>
</evidence>
<dbReference type="GO" id="GO:0071555">
    <property type="term" value="P:cell wall organization"/>
    <property type="evidence" value="ECO:0007669"/>
    <property type="project" value="TreeGrafter"/>
</dbReference>
<dbReference type="InterPro" id="IPR000490">
    <property type="entry name" value="Glyco_hydro_17"/>
</dbReference>
<evidence type="ECO:0000256" key="6">
    <source>
        <dbReference type="ARBA" id="ARBA00022801"/>
    </source>
</evidence>
<gene>
    <name evidence="10" type="ORF">IFR04_003495</name>
</gene>
<evidence type="ECO:0000256" key="7">
    <source>
        <dbReference type="RuleBase" id="RU004335"/>
    </source>
</evidence>
<evidence type="ECO:0000256" key="3">
    <source>
        <dbReference type="ARBA" id="ARBA00022512"/>
    </source>
</evidence>
<comment type="caution">
    <text evidence="10">The sequence shown here is derived from an EMBL/GenBank/DDBJ whole genome shotgun (WGS) entry which is preliminary data.</text>
</comment>
<keyword evidence="4" id="KW-0964">Secreted</keyword>
<organism evidence="10 11">
    <name type="scientific">Cadophora malorum</name>
    <dbReference type="NCBI Taxonomy" id="108018"/>
    <lineage>
        <taxon>Eukaryota</taxon>
        <taxon>Fungi</taxon>
        <taxon>Dikarya</taxon>
        <taxon>Ascomycota</taxon>
        <taxon>Pezizomycotina</taxon>
        <taxon>Leotiomycetes</taxon>
        <taxon>Helotiales</taxon>
        <taxon>Ploettnerulaceae</taxon>
        <taxon>Cadophora</taxon>
    </lineage>
</organism>
<dbReference type="Proteomes" id="UP000664132">
    <property type="component" value="Unassembled WGS sequence"/>
</dbReference>
<name>A0A8H7WEN2_9HELO</name>
<dbReference type="PANTHER" id="PTHR16631">
    <property type="entry name" value="GLUCAN 1,3-BETA-GLUCOSIDASE"/>
    <property type="match status" value="1"/>
</dbReference>
<evidence type="ECO:0000256" key="8">
    <source>
        <dbReference type="SAM" id="MobiDB-lite"/>
    </source>
</evidence>
<feature type="region of interest" description="Disordered" evidence="8">
    <location>
        <begin position="68"/>
        <end position="88"/>
    </location>
</feature>
<keyword evidence="5 9" id="KW-0732">Signal</keyword>
<feature type="chain" id="PRO_5034288761" evidence="9">
    <location>
        <begin position="19"/>
        <end position="395"/>
    </location>
</feature>
<accession>A0A8H7WEN2</accession>
<dbReference type="GO" id="GO:0009277">
    <property type="term" value="C:fungal-type cell wall"/>
    <property type="evidence" value="ECO:0007669"/>
    <property type="project" value="TreeGrafter"/>
</dbReference>
<dbReference type="GO" id="GO:0042973">
    <property type="term" value="F:glucan endo-1,3-beta-D-glucosidase activity"/>
    <property type="evidence" value="ECO:0007669"/>
    <property type="project" value="TreeGrafter"/>
</dbReference>
<evidence type="ECO:0000256" key="9">
    <source>
        <dbReference type="SAM" id="SignalP"/>
    </source>
</evidence>
<dbReference type="OrthoDB" id="941679at2759"/>
<comment type="subcellular location">
    <subcellularLocation>
        <location evidence="1">Secreted</location>
        <location evidence="1">Cell wall</location>
    </subcellularLocation>
</comment>
<evidence type="ECO:0000313" key="11">
    <source>
        <dbReference type="Proteomes" id="UP000664132"/>
    </source>
</evidence>
<dbReference type="InterPro" id="IPR017853">
    <property type="entry name" value="GH"/>
</dbReference>
<evidence type="ECO:0000313" key="10">
    <source>
        <dbReference type="EMBL" id="KAG4423391.1"/>
    </source>
</evidence>
<proteinExistence type="inferred from homology"/>
<evidence type="ECO:0000256" key="1">
    <source>
        <dbReference type="ARBA" id="ARBA00004191"/>
    </source>
</evidence>